<dbReference type="Proteomes" id="UP000270296">
    <property type="component" value="Unassembled WGS sequence"/>
</dbReference>
<feature type="domain" description="Ig-like" evidence="1">
    <location>
        <begin position="1279"/>
        <end position="1370"/>
    </location>
</feature>
<evidence type="ECO:0000259" key="1">
    <source>
        <dbReference type="PROSITE" id="PS50835"/>
    </source>
</evidence>
<dbReference type="InterPro" id="IPR003599">
    <property type="entry name" value="Ig_sub"/>
</dbReference>
<feature type="domain" description="Ig-like" evidence="1">
    <location>
        <begin position="882"/>
        <end position="973"/>
    </location>
</feature>
<proteinExistence type="predicted"/>
<keyword evidence="3" id="KW-1185">Reference proteome</keyword>
<dbReference type="InterPro" id="IPR013783">
    <property type="entry name" value="Ig-like_fold"/>
</dbReference>
<protein>
    <submittedName>
        <fullName evidence="4">Ig-like domain-containing protein</fullName>
    </submittedName>
</protein>
<feature type="domain" description="Ig-like" evidence="1">
    <location>
        <begin position="355"/>
        <end position="446"/>
    </location>
</feature>
<dbReference type="WBParaSite" id="SBAD_0000854901-mRNA-1">
    <property type="protein sequence ID" value="SBAD_0000854901-mRNA-1"/>
    <property type="gene ID" value="SBAD_0000854901"/>
</dbReference>
<evidence type="ECO:0000313" key="2">
    <source>
        <dbReference type="EMBL" id="VDP16035.1"/>
    </source>
</evidence>
<dbReference type="SUPFAM" id="SSF48726">
    <property type="entry name" value="Immunoglobulin"/>
    <property type="match status" value="12"/>
</dbReference>
<name>A0A183IX94_9BILA</name>
<dbReference type="InterPro" id="IPR007110">
    <property type="entry name" value="Ig-like_dom"/>
</dbReference>
<gene>
    <name evidence="2" type="ORF">SBAD_LOCUS8242</name>
</gene>
<dbReference type="PANTHER" id="PTHR47633:SF4">
    <property type="entry name" value="MYOPALLADIN ISOFORM X1"/>
    <property type="match status" value="1"/>
</dbReference>
<dbReference type="OrthoDB" id="6612025at2759"/>
<dbReference type="InterPro" id="IPR003598">
    <property type="entry name" value="Ig_sub2"/>
</dbReference>
<feature type="domain" description="Ig-like" evidence="1">
    <location>
        <begin position="1014"/>
        <end position="1105"/>
    </location>
</feature>
<feature type="domain" description="Ig-like" evidence="1">
    <location>
        <begin position="1147"/>
        <end position="1240"/>
    </location>
</feature>
<feature type="domain" description="Ig-like" evidence="1">
    <location>
        <begin position="751"/>
        <end position="841"/>
    </location>
</feature>
<dbReference type="FunFam" id="2.60.40.10:FF:000962">
    <property type="entry name" value="titin isoform X1"/>
    <property type="match status" value="1"/>
</dbReference>
<dbReference type="SMART" id="SM00409">
    <property type="entry name" value="IG"/>
    <property type="match status" value="10"/>
</dbReference>
<reference evidence="2 3" key="2">
    <citation type="submission" date="2018-11" db="EMBL/GenBank/DDBJ databases">
        <authorList>
            <consortium name="Pathogen Informatics"/>
        </authorList>
    </citation>
    <scope>NUCLEOTIDE SEQUENCE [LARGE SCALE GENOMIC DNA]</scope>
</reference>
<organism evidence="4">
    <name type="scientific">Soboliphyme baturini</name>
    <dbReference type="NCBI Taxonomy" id="241478"/>
    <lineage>
        <taxon>Eukaryota</taxon>
        <taxon>Metazoa</taxon>
        <taxon>Ecdysozoa</taxon>
        <taxon>Nematoda</taxon>
        <taxon>Enoplea</taxon>
        <taxon>Dorylaimia</taxon>
        <taxon>Dioctophymatida</taxon>
        <taxon>Dioctophymatoidea</taxon>
        <taxon>Soboliphymatidae</taxon>
        <taxon>Soboliphyme</taxon>
    </lineage>
</organism>
<feature type="domain" description="Ig-like" evidence="1">
    <location>
        <begin position="90"/>
        <end position="181"/>
    </location>
</feature>
<dbReference type="PROSITE" id="PS50835">
    <property type="entry name" value="IG_LIKE"/>
    <property type="match status" value="11"/>
</dbReference>
<dbReference type="InterPro" id="IPR013098">
    <property type="entry name" value="Ig_I-set"/>
</dbReference>
<feature type="domain" description="Ig-like" evidence="1">
    <location>
        <begin position="487"/>
        <end position="578"/>
    </location>
</feature>
<dbReference type="InterPro" id="IPR036179">
    <property type="entry name" value="Ig-like_dom_sf"/>
</dbReference>
<sequence>MFAGSRYRVFYDFGFVSLDISTMRAEDSGVYTCWVRNSLGEAYSQAQVNCTAKSAILSATCHPASVDRIVQLETPKVQAEAKEEVILDAPKFVKLLPTEVQVKEGQTVHFECQLIPADDPNLKVVWLFNNRQLESASRIQIANDFGFVSMNMLYVYPEDSGVYTCLARNKNGEASCSCTLFCASRSSMQLDSYHPDSLKRIEELERPLPKPEVPEELCVQKPSFTALLPSGFDNLIEGQTLHLECQVEPMGDPKLRIEWLFNDQPLPASHRLRMVHELGYVALEILYVYPEDSGKYTCRAINDNGVCETVSYLKCYGRHHIITESHQPESWRKIKLMEESQPAVSKEVEVPMGKPSFVQELTGPTSLKEGQSVHMHCQVEPSNDPKLKISWLFNGIPLKEGSRFRTMCDFGCVSLEVLYVYPEDTGTYTCVARNEQGEVHSSLAIECRPLRSLYLESQHQDSWQQIQQIEAPPEPRPPSPERQFQPPAFTQPLVSVENLKEGDNVRLECRLEPADDPSMKIVWTRNGQPIPQGSRFRPTHDFNYVALEILTIYADDSGVYSCKATSAFGSAVTSCTIKCQASSSLLLETQHEDSWQKIQEIEMKPVREEIVEEVVFNRPTFVIPLKEYPPVMEGASIHLECQAEPQNDPNMVIEWYHNNRLLASGHRFRAVHDFGYISLDILYCFPEDSGQWSCKARNKAGVAETSVQLQIASKSSIILDPNHPSSWQKIQEIEAPKAPAPAPSEVAYGAPTFTQQLENVERHEGMPVHFECRLTPVNDARLRVEWLYNDKPLRMSNRMKMTFDFGYAALDIAYANAEDSGTYKCRAISPQGKAETSATLVVAGKTDLLLDTQHPESWAKIREIESRRPEEKMEVVEQPVQPKFIEQLSSCPDIIEGQPAHFEALLEPFNDSSLKVLWLHNNKPIQASSRIVYRYDFGIVTLDILYCFPEDSGEYVCRATNKLGTASSSATLQCAARSSIYRDTLHQESLRKIEMIEAPREAPPAVEMPTFQKPVFTQSLQNIDSLQEGQTAVFECRLIPINDPKLQVQWYFNDKPLQFSNRIMATQDFGCIQLVLKGVIASDSGVYMCRAINDLGESVNTASLVVEAKGNILSQSQHPESYRKVQLIESLDKFPKQEIPEAVFDKPVIVTSLQNYEDLNEGETLHLECQVTPVNDPNLCVEWLLNGKPLPKASRYRLGDDFGFRSLDIDDLKPLDSGVYTCRVSNLKGEAAASAVVKVKGYESVYLESHHPTSWQKIQDIENKPKMEIVEEVQPVQKPQIIETLKDYDNLPEGSTVHLEALCQPEKDNTMVVQWFRNNQPIMASQLVRTDYELGVATLDIVKAYAHHSGMYTVRLRNSAGEAASSCTVKILAKNAVVSDTQHESSWRKIQTLEAAKPEAPLEPEKVYPPPQFTAHLNDVTVIEGEPSHFECQVRGVKYFSVSFSLEEGKESFASSSSSRNWHFSGDLC</sequence>
<dbReference type="PANTHER" id="PTHR47633">
    <property type="entry name" value="IMMUNOGLOBULIN"/>
    <property type="match status" value="1"/>
</dbReference>
<dbReference type="SMART" id="SM00408">
    <property type="entry name" value="IGc2"/>
    <property type="match status" value="10"/>
</dbReference>
<feature type="domain" description="Ig-like" evidence="1">
    <location>
        <begin position="1411"/>
        <end position="1469"/>
    </location>
</feature>
<dbReference type="Gene3D" id="2.60.40.10">
    <property type="entry name" value="Immunoglobulins"/>
    <property type="match status" value="11"/>
</dbReference>
<dbReference type="EMBL" id="UZAM01011407">
    <property type="protein sequence ID" value="VDP16035.1"/>
    <property type="molecule type" value="Genomic_DNA"/>
</dbReference>
<feature type="domain" description="Ig-like" evidence="1">
    <location>
        <begin position="619"/>
        <end position="710"/>
    </location>
</feature>
<feature type="domain" description="Ig-like" evidence="1">
    <location>
        <begin position="222"/>
        <end position="311"/>
    </location>
</feature>
<accession>A0A183IX94</accession>
<reference evidence="4" key="1">
    <citation type="submission" date="2016-06" db="UniProtKB">
        <authorList>
            <consortium name="WormBaseParasite"/>
        </authorList>
    </citation>
    <scope>IDENTIFICATION</scope>
</reference>
<dbReference type="Pfam" id="PF07679">
    <property type="entry name" value="I-set"/>
    <property type="match status" value="10"/>
</dbReference>
<dbReference type="CDD" id="cd00096">
    <property type="entry name" value="Ig"/>
    <property type="match status" value="3"/>
</dbReference>
<evidence type="ECO:0000313" key="4">
    <source>
        <dbReference type="WBParaSite" id="SBAD_0000854901-mRNA-1"/>
    </source>
</evidence>
<dbReference type="FunFam" id="2.60.40.10:FF:000119">
    <property type="entry name" value="Sallimus, isoform P"/>
    <property type="match status" value="9"/>
</dbReference>
<evidence type="ECO:0000313" key="3">
    <source>
        <dbReference type="Proteomes" id="UP000270296"/>
    </source>
</evidence>